<gene>
    <name evidence="2" type="ORF">RM549_08185</name>
</gene>
<sequence>MKSIILSQAPEKSRSMKNIISVALKIIFAIIVWLLLTASFFLS</sequence>
<accession>A0ABU3E249</accession>
<evidence type="ECO:0000313" key="3">
    <source>
        <dbReference type="Proteomes" id="UP001261624"/>
    </source>
</evidence>
<feature type="transmembrane region" description="Helical" evidence="1">
    <location>
        <begin position="20"/>
        <end position="42"/>
    </location>
</feature>
<keyword evidence="1" id="KW-0812">Transmembrane</keyword>
<dbReference type="RefSeq" id="WP_311683602.1">
    <property type="nucleotide sequence ID" value="NZ_JAVRHM010000007.1"/>
</dbReference>
<keyword evidence="1" id="KW-1133">Transmembrane helix</keyword>
<evidence type="ECO:0000256" key="1">
    <source>
        <dbReference type="SAM" id="Phobius"/>
    </source>
</evidence>
<keyword evidence="3" id="KW-1185">Reference proteome</keyword>
<comment type="caution">
    <text evidence="2">The sequence shown here is derived from an EMBL/GenBank/DDBJ whole genome shotgun (WGS) entry which is preliminary data.</text>
</comment>
<reference evidence="2 3" key="1">
    <citation type="submission" date="2023-09" db="EMBL/GenBank/DDBJ databases">
        <authorList>
            <person name="Rey-Velasco X."/>
        </authorList>
    </citation>
    <scope>NUCLEOTIDE SEQUENCE [LARGE SCALE GENOMIC DNA]</scope>
    <source>
        <strain evidence="2 3">F188</strain>
    </source>
</reference>
<evidence type="ECO:0000313" key="2">
    <source>
        <dbReference type="EMBL" id="MDT0689759.1"/>
    </source>
</evidence>
<dbReference type="EMBL" id="JAVRHM010000007">
    <property type="protein sequence ID" value="MDT0689759.1"/>
    <property type="molecule type" value="Genomic_DNA"/>
</dbReference>
<keyword evidence="1" id="KW-0472">Membrane</keyword>
<name>A0ABU3E249_9FLAO</name>
<organism evidence="2 3">
    <name type="scientific">Autumnicola patrickiae</name>
    <dbReference type="NCBI Taxonomy" id="3075591"/>
    <lineage>
        <taxon>Bacteria</taxon>
        <taxon>Pseudomonadati</taxon>
        <taxon>Bacteroidota</taxon>
        <taxon>Flavobacteriia</taxon>
        <taxon>Flavobacteriales</taxon>
        <taxon>Flavobacteriaceae</taxon>
        <taxon>Autumnicola</taxon>
    </lineage>
</organism>
<dbReference type="Proteomes" id="UP001261624">
    <property type="component" value="Unassembled WGS sequence"/>
</dbReference>
<protein>
    <submittedName>
        <fullName evidence="2">Uncharacterized protein</fullName>
    </submittedName>
</protein>
<proteinExistence type="predicted"/>